<comment type="caution">
    <text evidence="1">The sequence shown here is derived from an EMBL/GenBank/DDBJ whole genome shotgun (WGS) entry which is preliminary data.</text>
</comment>
<gene>
    <name evidence="1" type="ORF">NE237_020525</name>
</gene>
<dbReference type="Proteomes" id="UP001141806">
    <property type="component" value="Unassembled WGS sequence"/>
</dbReference>
<evidence type="ECO:0000313" key="1">
    <source>
        <dbReference type="EMBL" id="KAJ4960615.1"/>
    </source>
</evidence>
<evidence type="ECO:0000313" key="2">
    <source>
        <dbReference type="Proteomes" id="UP001141806"/>
    </source>
</evidence>
<organism evidence="1 2">
    <name type="scientific">Protea cynaroides</name>
    <dbReference type="NCBI Taxonomy" id="273540"/>
    <lineage>
        <taxon>Eukaryota</taxon>
        <taxon>Viridiplantae</taxon>
        <taxon>Streptophyta</taxon>
        <taxon>Embryophyta</taxon>
        <taxon>Tracheophyta</taxon>
        <taxon>Spermatophyta</taxon>
        <taxon>Magnoliopsida</taxon>
        <taxon>Proteales</taxon>
        <taxon>Proteaceae</taxon>
        <taxon>Protea</taxon>
    </lineage>
</organism>
<dbReference type="AlphaFoldDB" id="A0A9Q0H7G3"/>
<dbReference type="EMBL" id="JAMYWD010000009">
    <property type="protein sequence ID" value="KAJ4960615.1"/>
    <property type="molecule type" value="Genomic_DNA"/>
</dbReference>
<name>A0A9Q0H7G3_9MAGN</name>
<accession>A0A9Q0H7G3</accession>
<proteinExistence type="predicted"/>
<reference evidence="1" key="1">
    <citation type="journal article" date="2023" name="Plant J.">
        <title>The genome of the king protea, Protea cynaroides.</title>
        <authorList>
            <person name="Chang J."/>
            <person name="Duong T.A."/>
            <person name="Schoeman C."/>
            <person name="Ma X."/>
            <person name="Roodt D."/>
            <person name="Barker N."/>
            <person name="Li Z."/>
            <person name="Van de Peer Y."/>
            <person name="Mizrachi E."/>
        </authorList>
    </citation>
    <scope>NUCLEOTIDE SEQUENCE</scope>
    <source>
        <tissue evidence="1">Young leaves</tissue>
    </source>
</reference>
<keyword evidence="2" id="KW-1185">Reference proteome</keyword>
<protein>
    <submittedName>
        <fullName evidence="1">Uncharacterized protein</fullName>
    </submittedName>
</protein>
<sequence length="106" mass="11766">MKVRAAVAATPGRKNKVSCTDILTCSRCRCPEVLCVQRRTAPSFLVPELLHSSTPTLLHSYTLTLERTNSISSDTYFVLQQEDDDSQPMEVAQVETTSAVHNELVQ</sequence>